<dbReference type="InterPro" id="IPR000914">
    <property type="entry name" value="SBP_5_dom"/>
</dbReference>
<dbReference type="GO" id="GO:0042884">
    <property type="term" value="P:microcin transport"/>
    <property type="evidence" value="ECO:0007669"/>
    <property type="project" value="TreeGrafter"/>
</dbReference>
<feature type="domain" description="Solute-binding protein family 5" evidence="4">
    <location>
        <begin position="120"/>
        <end position="511"/>
    </location>
</feature>
<dbReference type="PANTHER" id="PTHR30290">
    <property type="entry name" value="PERIPLASMIC BINDING COMPONENT OF ABC TRANSPORTER"/>
    <property type="match status" value="1"/>
</dbReference>
<dbReference type="PANTHER" id="PTHR30290:SF64">
    <property type="entry name" value="ABC TRANSPORTER PERIPLASMIC BINDING PROTEIN"/>
    <property type="match status" value="1"/>
</dbReference>
<dbReference type="Gene3D" id="3.10.105.10">
    <property type="entry name" value="Dipeptide-binding Protein, Domain 3"/>
    <property type="match status" value="1"/>
</dbReference>
<evidence type="ECO:0000256" key="2">
    <source>
        <dbReference type="ARBA" id="ARBA00005695"/>
    </source>
</evidence>
<accession>A0A327JGE6</accession>
<dbReference type="InterPro" id="IPR039424">
    <property type="entry name" value="SBP_5"/>
</dbReference>
<dbReference type="Pfam" id="PF00496">
    <property type="entry name" value="SBP_bac_5"/>
    <property type="match status" value="1"/>
</dbReference>
<protein>
    <recommendedName>
        <fullName evidence="4">Solute-binding protein family 5 domain-containing protein</fullName>
    </recommendedName>
</protein>
<evidence type="ECO:0000313" key="6">
    <source>
        <dbReference type="Proteomes" id="UP000249299"/>
    </source>
</evidence>
<dbReference type="GO" id="GO:0043190">
    <property type="term" value="C:ATP-binding cassette (ABC) transporter complex"/>
    <property type="evidence" value="ECO:0007669"/>
    <property type="project" value="InterPro"/>
</dbReference>
<dbReference type="Proteomes" id="UP000249299">
    <property type="component" value="Unassembled WGS sequence"/>
</dbReference>
<dbReference type="GO" id="GO:1904680">
    <property type="term" value="F:peptide transmembrane transporter activity"/>
    <property type="evidence" value="ECO:0007669"/>
    <property type="project" value="TreeGrafter"/>
</dbReference>
<evidence type="ECO:0000256" key="1">
    <source>
        <dbReference type="ARBA" id="ARBA00004418"/>
    </source>
</evidence>
<gene>
    <name evidence="5" type="ORF">CH339_20210</name>
</gene>
<evidence type="ECO:0000313" key="5">
    <source>
        <dbReference type="EMBL" id="RAI25001.1"/>
    </source>
</evidence>
<sequence>MYSLEVPRRAIGVARRLAAGAGVAIVAACVGGPAVADPGHGYALIDPLKYPAGFDHFDYVDPDAPKGGTLRLGAVGSYSSLNTLTWPARTPRGGAEGFTLRDLLYDSLLEQSADEVAGYYGLLAKTVETVPDHSWVRFTLDPAARWHDGTQVTAADVVFTFEQLAEKGVPFYRQALGGITATAEAPDTVLITAARPGDRQFVGLVGGIPIHPKHYWEAAGEDRDAMAPPLGSGPYRIAAATQGRSVTLERVPDYWAADHPVNRGRFNFDRIRVNYYRDATVAMEGFRVGEYDLRVEDDAVRWTTGYGGPDFDAGRIRRETFTQKTPGRLVGLVFNLRRPAFADSRVREALSLAYDFSWVNENLFHGLYQPVTSYFGETALAATGALSAAERDILGPRVDELPDDALEAPGPDGREDGERHREALRRAADLLDAAGFTLRDGARIDPATGVPFVVQVVFLDAGLERVLATYANWLKHLGVTLDYRWREPGLASKMLLDHDFDMAALRQWSPGLLPGLSERLLWGSALADRQGSYALSGVKNPALDRAIEAMNTARTRKNLQAAARLFDRLMRWGRYMLPLYRSNRIWVAWRDRFGYPDTDAGRTGFVDIWWRKPGSAGD</sequence>
<comment type="subcellular location">
    <subcellularLocation>
        <location evidence="1">Periplasm</location>
    </subcellularLocation>
</comment>
<keyword evidence="3" id="KW-0732">Signal</keyword>
<name>A0A327JGE6_9HYPH</name>
<keyword evidence="6" id="KW-1185">Reference proteome</keyword>
<organism evidence="5 6">
    <name type="scientific">Rhodobium orientis</name>
    <dbReference type="NCBI Taxonomy" id="34017"/>
    <lineage>
        <taxon>Bacteria</taxon>
        <taxon>Pseudomonadati</taxon>
        <taxon>Pseudomonadota</taxon>
        <taxon>Alphaproteobacteria</taxon>
        <taxon>Hyphomicrobiales</taxon>
        <taxon>Rhodobiaceae</taxon>
        <taxon>Rhodobium</taxon>
    </lineage>
</organism>
<proteinExistence type="inferred from homology"/>
<evidence type="ECO:0000259" key="4">
    <source>
        <dbReference type="Pfam" id="PF00496"/>
    </source>
</evidence>
<dbReference type="GO" id="GO:0015833">
    <property type="term" value="P:peptide transport"/>
    <property type="evidence" value="ECO:0007669"/>
    <property type="project" value="TreeGrafter"/>
</dbReference>
<dbReference type="GO" id="GO:0030288">
    <property type="term" value="C:outer membrane-bounded periplasmic space"/>
    <property type="evidence" value="ECO:0007669"/>
    <property type="project" value="TreeGrafter"/>
</dbReference>
<dbReference type="SUPFAM" id="SSF53850">
    <property type="entry name" value="Periplasmic binding protein-like II"/>
    <property type="match status" value="1"/>
</dbReference>
<comment type="caution">
    <text evidence="5">The sequence shown here is derived from an EMBL/GenBank/DDBJ whole genome shotgun (WGS) entry which is preliminary data.</text>
</comment>
<dbReference type="Gene3D" id="3.40.190.10">
    <property type="entry name" value="Periplasmic binding protein-like II"/>
    <property type="match status" value="1"/>
</dbReference>
<dbReference type="PIRSF" id="PIRSF002741">
    <property type="entry name" value="MppA"/>
    <property type="match status" value="1"/>
</dbReference>
<dbReference type="RefSeq" id="WP_111436195.1">
    <property type="nucleotide sequence ID" value="NZ_JACIGG010000008.1"/>
</dbReference>
<dbReference type="CDD" id="cd08497">
    <property type="entry name" value="MbnE-like"/>
    <property type="match status" value="1"/>
</dbReference>
<dbReference type="OrthoDB" id="9803988at2"/>
<comment type="similarity">
    <text evidence="2">Belongs to the bacterial solute-binding protein 5 family.</text>
</comment>
<dbReference type="EMBL" id="NPEV01000059">
    <property type="protein sequence ID" value="RAI25001.1"/>
    <property type="molecule type" value="Genomic_DNA"/>
</dbReference>
<dbReference type="InterPro" id="IPR030678">
    <property type="entry name" value="Peptide/Ni-bd"/>
</dbReference>
<evidence type="ECO:0000256" key="3">
    <source>
        <dbReference type="ARBA" id="ARBA00022729"/>
    </source>
</evidence>
<reference evidence="5 6" key="1">
    <citation type="submission" date="2017-07" db="EMBL/GenBank/DDBJ databases">
        <title>Draft Genome Sequences of Select Purple Nonsulfur Bacteria.</title>
        <authorList>
            <person name="Lasarre B."/>
            <person name="Mckinlay J.B."/>
        </authorList>
    </citation>
    <scope>NUCLEOTIDE SEQUENCE [LARGE SCALE GENOMIC DNA]</scope>
    <source>
        <strain evidence="5 6">DSM 11290</strain>
    </source>
</reference>
<dbReference type="AlphaFoldDB" id="A0A327JGE6"/>